<dbReference type="InterPro" id="IPR011991">
    <property type="entry name" value="ArsR-like_HTH"/>
</dbReference>
<name>A0A1D8B017_9ACTO</name>
<gene>
    <name evidence="2" type="ORF">BH719_00045</name>
</gene>
<reference evidence="2 3" key="1">
    <citation type="submission" date="2016-09" db="EMBL/GenBank/DDBJ databases">
        <title>Complete genome sequence of Actinomyces hongkongensis HKU8.</title>
        <authorList>
            <person name="Gao Y.-X."/>
            <person name="Zhou Y.-Y."/>
            <person name="Xie Y."/>
            <person name="Wang M."/>
            <person name="Wang S.-J."/>
            <person name="Shen S.-G."/>
        </authorList>
    </citation>
    <scope>NUCLEOTIDE SEQUENCE [LARGE SCALE GENOMIC DNA]</scope>
    <source>
        <strain evidence="2 3">HKU8</strain>
    </source>
</reference>
<dbReference type="PANTHER" id="PTHR30363:SF28">
    <property type="entry name" value="TRANSCRIPTIONAL REGULATORY PROTEIN-RELATED"/>
    <property type="match status" value="1"/>
</dbReference>
<evidence type="ECO:0000313" key="2">
    <source>
        <dbReference type="EMBL" id="AOS46486.1"/>
    </source>
</evidence>
<evidence type="ECO:0000259" key="1">
    <source>
        <dbReference type="Pfam" id="PF08279"/>
    </source>
</evidence>
<dbReference type="OrthoDB" id="3375207at2"/>
<dbReference type="Proteomes" id="UP000095214">
    <property type="component" value="Chromosome"/>
</dbReference>
<organism evidence="2 3">
    <name type="scientific">Pauljensenia hongkongensis</name>
    <dbReference type="NCBI Taxonomy" id="178339"/>
    <lineage>
        <taxon>Bacteria</taxon>
        <taxon>Bacillati</taxon>
        <taxon>Actinomycetota</taxon>
        <taxon>Actinomycetes</taxon>
        <taxon>Actinomycetales</taxon>
        <taxon>Actinomycetaceae</taxon>
        <taxon>Pauljensenia</taxon>
    </lineage>
</organism>
<dbReference type="CDD" id="cd00090">
    <property type="entry name" value="HTH_ARSR"/>
    <property type="match status" value="1"/>
</dbReference>
<dbReference type="RefSeq" id="WP_009399639.1">
    <property type="nucleotide sequence ID" value="NZ_CP017298.1"/>
</dbReference>
<dbReference type="EMBL" id="CP017298">
    <property type="protein sequence ID" value="AOS46486.1"/>
    <property type="molecule type" value="Genomic_DNA"/>
</dbReference>
<dbReference type="Pfam" id="PF08279">
    <property type="entry name" value="HTH_11"/>
    <property type="match status" value="1"/>
</dbReference>
<dbReference type="InterPro" id="IPR036390">
    <property type="entry name" value="WH_DNA-bd_sf"/>
</dbReference>
<dbReference type="KEGG" id="phon:BH719_00045"/>
<dbReference type="InterPro" id="IPR013196">
    <property type="entry name" value="HTH_11"/>
</dbReference>
<dbReference type="SUPFAM" id="SSF46785">
    <property type="entry name" value="Winged helix' DNA-binding domain"/>
    <property type="match status" value="1"/>
</dbReference>
<dbReference type="STRING" id="178339.BH719_00045"/>
<evidence type="ECO:0000313" key="3">
    <source>
        <dbReference type="Proteomes" id="UP000095214"/>
    </source>
</evidence>
<keyword evidence="3" id="KW-1185">Reference proteome</keyword>
<dbReference type="Gene3D" id="1.10.10.10">
    <property type="entry name" value="Winged helix-like DNA-binding domain superfamily/Winged helix DNA-binding domain"/>
    <property type="match status" value="1"/>
</dbReference>
<protein>
    <submittedName>
        <fullName evidence="2">Transcriptional regulator</fullName>
    </submittedName>
</protein>
<dbReference type="AlphaFoldDB" id="A0A1D8B017"/>
<dbReference type="InterPro" id="IPR036388">
    <property type="entry name" value="WH-like_DNA-bd_sf"/>
</dbReference>
<feature type="domain" description="Helix-turn-helix type 11" evidence="1">
    <location>
        <begin position="10"/>
        <end position="52"/>
    </location>
</feature>
<sequence>MADAQDANTRQQVLDLVVEKGPVTASAIARILGLTTAAVRRHITILMESGEIAEHEPGTVAKRGRGRPARHYIATERAHMHLADGYSDLAVKALRHLGQVGGEEAVDSFAAARSREIERRYAPIVRDAGKDPRVRAQALADALTQDGYAATVREIANGTFAVQLCQGHCPIQHVAGDFPQLCDAETQAFSRLLDVHVQRLATLAGGEHVCTTHIPVGMPTIRPGARAALRK</sequence>
<dbReference type="InterPro" id="IPR050313">
    <property type="entry name" value="Carb_Metab_HTH_regulators"/>
</dbReference>
<dbReference type="PANTHER" id="PTHR30363">
    <property type="entry name" value="HTH-TYPE TRANSCRIPTIONAL REGULATOR SRLR-RELATED"/>
    <property type="match status" value="1"/>
</dbReference>
<accession>A0A1D8B017</accession>
<proteinExistence type="predicted"/>